<keyword evidence="7" id="KW-1185">Reference proteome</keyword>
<evidence type="ECO:0000256" key="2">
    <source>
        <dbReference type="ARBA" id="ARBA00023015"/>
    </source>
</evidence>
<dbReference type="InterPro" id="IPR000847">
    <property type="entry name" value="LysR_HTH_N"/>
</dbReference>
<dbReference type="OrthoDB" id="9106612at2"/>
<dbReference type="AlphaFoldDB" id="A0A853FG07"/>
<dbReference type="PANTHER" id="PTHR30346:SF0">
    <property type="entry name" value="HCA OPERON TRANSCRIPTIONAL ACTIVATOR HCAR"/>
    <property type="match status" value="1"/>
</dbReference>
<dbReference type="PROSITE" id="PS50931">
    <property type="entry name" value="HTH_LYSR"/>
    <property type="match status" value="1"/>
</dbReference>
<keyword evidence="4" id="KW-0804">Transcription</keyword>
<dbReference type="InterPro" id="IPR036390">
    <property type="entry name" value="WH_DNA-bd_sf"/>
</dbReference>
<dbReference type="InterPro" id="IPR005119">
    <property type="entry name" value="LysR_subst-bd"/>
</dbReference>
<accession>A0A853FG07</accession>
<gene>
    <name evidence="6" type="ORF">H0A68_11100</name>
</gene>
<dbReference type="GO" id="GO:0003700">
    <property type="term" value="F:DNA-binding transcription factor activity"/>
    <property type="evidence" value="ECO:0007669"/>
    <property type="project" value="InterPro"/>
</dbReference>
<proteinExistence type="inferred from homology"/>
<comment type="caution">
    <text evidence="6">The sequence shown here is derived from an EMBL/GenBank/DDBJ whole genome shotgun (WGS) entry which is preliminary data.</text>
</comment>
<feature type="domain" description="HTH lysR-type" evidence="5">
    <location>
        <begin position="3"/>
        <end position="60"/>
    </location>
</feature>
<dbReference type="Gene3D" id="1.10.10.10">
    <property type="entry name" value="Winged helix-like DNA-binding domain superfamily/Winged helix DNA-binding domain"/>
    <property type="match status" value="1"/>
</dbReference>
<evidence type="ECO:0000256" key="1">
    <source>
        <dbReference type="ARBA" id="ARBA00009437"/>
    </source>
</evidence>
<dbReference type="SUPFAM" id="SSF53850">
    <property type="entry name" value="Periplasmic binding protein-like II"/>
    <property type="match status" value="1"/>
</dbReference>
<dbReference type="InterPro" id="IPR036388">
    <property type="entry name" value="WH-like_DNA-bd_sf"/>
</dbReference>
<evidence type="ECO:0000313" key="6">
    <source>
        <dbReference type="EMBL" id="NYT37421.1"/>
    </source>
</evidence>
<dbReference type="FunFam" id="1.10.10.10:FF:000001">
    <property type="entry name" value="LysR family transcriptional regulator"/>
    <property type="match status" value="1"/>
</dbReference>
<protein>
    <submittedName>
        <fullName evidence="6">LysR family transcriptional regulator</fullName>
    </submittedName>
</protein>
<dbReference type="RefSeq" id="WP_129969435.1">
    <property type="nucleotide sequence ID" value="NZ_JACCEW010000003.1"/>
</dbReference>
<evidence type="ECO:0000256" key="3">
    <source>
        <dbReference type="ARBA" id="ARBA00023125"/>
    </source>
</evidence>
<dbReference type="Gene3D" id="3.40.190.290">
    <property type="match status" value="1"/>
</dbReference>
<dbReference type="Proteomes" id="UP000580517">
    <property type="component" value="Unassembled WGS sequence"/>
</dbReference>
<name>A0A853FG07_9BURK</name>
<dbReference type="GO" id="GO:0032993">
    <property type="term" value="C:protein-DNA complex"/>
    <property type="evidence" value="ECO:0007669"/>
    <property type="project" value="TreeGrafter"/>
</dbReference>
<sequence length="318" mass="35324">MNINTRQLHAFVLVSQHGSFTKAAERMHITQAGLSALVRELESQLGIRLFERTTRRVTLTAEGRRFLPQARQVDQGLEAARREFESERAGQRRLLRVAASPSVATGMLPLVLKRHLAHYPEDCIELLDVSRSEVLPEVESGNADIGLGIFFRPVSGIRQYRLFSSSLMLISPAGWKPSPQFAGGPRAAMDLRAVPADRLIRLPQDNPFQQWIDARLLAAHNLAADMDSCIRLRNIESCIAMVEIGRGHFIAPDFVRPVCRRYAVRVNPIQSERDGVDFYAIGRAGAELGRVARDFAGSLVKTVTARRIGRDHAASASL</sequence>
<reference evidence="6 7" key="1">
    <citation type="submission" date="2020-07" db="EMBL/GenBank/DDBJ databases">
        <title>Taxonomic revisions and descriptions of new bacterial species based on genomic comparisons in the high-G+C-content subgroup of the family Alcaligenaceae.</title>
        <authorList>
            <person name="Szabo A."/>
            <person name="Felfoldi T."/>
        </authorList>
    </citation>
    <scope>NUCLEOTIDE SEQUENCE [LARGE SCALE GENOMIC DNA]</scope>
    <source>
        <strain evidence="6 7">DSM 25264</strain>
    </source>
</reference>
<dbReference type="Pfam" id="PF00126">
    <property type="entry name" value="HTH_1"/>
    <property type="match status" value="1"/>
</dbReference>
<keyword evidence="2" id="KW-0805">Transcription regulation</keyword>
<evidence type="ECO:0000256" key="4">
    <source>
        <dbReference type="ARBA" id="ARBA00023163"/>
    </source>
</evidence>
<organism evidence="6 7">
    <name type="scientific">Allopusillimonas soli</name>
    <dbReference type="NCBI Taxonomy" id="659016"/>
    <lineage>
        <taxon>Bacteria</taxon>
        <taxon>Pseudomonadati</taxon>
        <taxon>Pseudomonadota</taxon>
        <taxon>Betaproteobacteria</taxon>
        <taxon>Burkholderiales</taxon>
        <taxon>Alcaligenaceae</taxon>
        <taxon>Allopusillimonas</taxon>
    </lineage>
</organism>
<dbReference type="PANTHER" id="PTHR30346">
    <property type="entry name" value="TRANSCRIPTIONAL DUAL REGULATOR HCAR-RELATED"/>
    <property type="match status" value="1"/>
</dbReference>
<keyword evidence="3" id="KW-0238">DNA-binding</keyword>
<dbReference type="Pfam" id="PF03466">
    <property type="entry name" value="LysR_substrate"/>
    <property type="match status" value="1"/>
</dbReference>
<dbReference type="EMBL" id="JACCEW010000003">
    <property type="protein sequence ID" value="NYT37421.1"/>
    <property type="molecule type" value="Genomic_DNA"/>
</dbReference>
<evidence type="ECO:0000259" key="5">
    <source>
        <dbReference type="PROSITE" id="PS50931"/>
    </source>
</evidence>
<evidence type="ECO:0000313" key="7">
    <source>
        <dbReference type="Proteomes" id="UP000580517"/>
    </source>
</evidence>
<dbReference type="PRINTS" id="PR00039">
    <property type="entry name" value="HTHLYSR"/>
</dbReference>
<dbReference type="SUPFAM" id="SSF46785">
    <property type="entry name" value="Winged helix' DNA-binding domain"/>
    <property type="match status" value="1"/>
</dbReference>
<dbReference type="GO" id="GO:0003677">
    <property type="term" value="F:DNA binding"/>
    <property type="evidence" value="ECO:0007669"/>
    <property type="project" value="UniProtKB-KW"/>
</dbReference>
<comment type="similarity">
    <text evidence="1">Belongs to the LysR transcriptional regulatory family.</text>
</comment>